<gene>
    <name evidence="6" type="ORF">MM171A01224_0007</name>
</gene>
<keyword evidence="2 6" id="KW-0032">Aminotransferase</keyword>
<dbReference type="Pfam" id="PF01041">
    <property type="entry name" value="DegT_DnrJ_EryC1"/>
    <property type="match status" value="1"/>
</dbReference>
<dbReference type="FunFam" id="3.40.640.10:FF:000090">
    <property type="entry name" value="Pyridoxal phosphate-dependent aminotransferase"/>
    <property type="match status" value="1"/>
</dbReference>
<dbReference type="Gene3D" id="3.40.640.10">
    <property type="entry name" value="Type I PLP-dependent aspartate aminotransferase-like (Major domain)"/>
    <property type="match status" value="1"/>
</dbReference>
<sequence>MIPISEPLLGEEELQNVIDAVKSGWISSKGAYITEFEQKFAGYCGVNNGIATSNGTAALHLALKALGIKKDDEVIVPTLTFIATANAVTYCNAKPVFVDSHPIYWNMDPEKIEEKITENTKAIIPVHLYGHPCDMDPIMDIARDHDLYVIEDAAEAHGAEYKGKKVGSFGDINCFSFYGNKIITTGEGGMCLTDDDELAERMRILRDHGMNPNRKYWHDVIGFNYRMTNMQAAIGVAQIDKIEKIIELKRLNAEHYNRLLKNVNENTITLPIEEKWARNVYWMYSVLIDHRINRDDMIKKLEQEGIDTRPLFYPIHKMPPYLGGVFPVAEVVSKLGISLPSSPNLMLSEIARVCDVLFNIMSE</sequence>
<dbReference type="InterPro" id="IPR015422">
    <property type="entry name" value="PyrdxlP-dep_Trfase_small"/>
</dbReference>
<dbReference type="GO" id="GO:0000271">
    <property type="term" value="P:polysaccharide biosynthetic process"/>
    <property type="evidence" value="ECO:0007669"/>
    <property type="project" value="TreeGrafter"/>
</dbReference>
<accession>A0A6M3M049</accession>
<keyword evidence="4" id="KW-0663">Pyridoxal phosphate</keyword>
<protein>
    <submittedName>
        <fullName evidence="6">Putative DegT/DnrJ/EryC1/StrS aminotransferase family protein</fullName>
    </submittedName>
</protein>
<dbReference type="InterPro" id="IPR015421">
    <property type="entry name" value="PyrdxlP-dep_Trfase_major"/>
</dbReference>
<evidence type="ECO:0000313" key="6">
    <source>
        <dbReference type="EMBL" id="QJA99284.1"/>
    </source>
</evidence>
<dbReference type="PIRSF" id="PIRSF000390">
    <property type="entry name" value="PLP_StrS"/>
    <property type="match status" value="1"/>
</dbReference>
<evidence type="ECO:0000256" key="1">
    <source>
        <dbReference type="ARBA" id="ARBA00001933"/>
    </source>
</evidence>
<dbReference type="GO" id="GO:0030170">
    <property type="term" value="F:pyridoxal phosphate binding"/>
    <property type="evidence" value="ECO:0007669"/>
    <property type="project" value="TreeGrafter"/>
</dbReference>
<keyword evidence="3 6" id="KW-0808">Transferase</keyword>
<comment type="cofactor">
    <cofactor evidence="1">
        <name>pyridoxal 5'-phosphate</name>
        <dbReference type="ChEBI" id="CHEBI:597326"/>
    </cofactor>
</comment>
<comment type="similarity">
    <text evidence="5">Belongs to the DegT/DnrJ/EryC1 family.</text>
</comment>
<dbReference type="InterPro" id="IPR015424">
    <property type="entry name" value="PyrdxlP-dep_Trfase"/>
</dbReference>
<dbReference type="Gene3D" id="3.90.1150.10">
    <property type="entry name" value="Aspartate Aminotransferase, domain 1"/>
    <property type="match status" value="1"/>
</dbReference>
<dbReference type="PANTHER" id="PTHR30244">
    <property type="entry name" value="TRANSAMINASE"/>
    <property type="match status" value="1"/>
</dbReference>
<evidence type="ECO:0000256" key="2">
    <source>
        <dbReference type="ARBA" id="ARBA00022576"/>
    </source>
</evidence>
<dbReference type="PANTHER" id="PTHR30244:SF34">
    <property type="entry name" value="DTDP-4-AMINO-4,6-DIDEOXYGALACTOSE TRANSAMINASE"/>
    <property type="match status" value="1"/>
</dbReference>
<evidence type="ECO:0000256" key="4">
    <source>
        <dbReference type="ARBA" id="ARBA00022898"/>
    </source>
</evidence>
<evidence type="ECO:0000256" key="3">
    <source>
        <dbReference type="ARBA" id="ARBA00022679"/>
    </source>
</evidence>
<dbReference type="AlphaFoldDB" id="A0A6M3M049"/>
<name>A0A6M3M049_9ZZZZ</name>
<dbReference type="InterPro" id="IPR000653">
    <property type="entry name" value="DegT/StrS_aminotransferase"/>
</dbReference>
<organism evidence="6">
    <name type="scientific">viral metagenome</name>
    <dbReference type="NCBI Taxonomy" id="1070528"/>
    <lineage>
        <taxon>unclassified sequences</taxon>
        <taxon>metagenomes</taxon>
        <taxon>organismal metagenomes</taxon>
    </lineage>
</organism>
<dbReference type="SUPFAM" id="SSF53383">
    <property type="entry name" value="PLP-dependent transferases"/>
    <property type="match status" value="1"/>
</dbReference>
<evidence type="ECO:0000256" key="5">
    <source>
        <dbReference type="ARBA" id="ARBA00037999"/>
    </source>
</evidence>
<dbReference type="GO" id="GO:0008483">
    <property type="term" value="F:transaminase activity"/>
    <property type="evidence" value="ECO:0007669"/>
    <property type="project" value="UniProtKB-KW"/>
</dbReference>
<reference evidence="6" key="1">
    <citation type="submission" date="2020-03" db="EMBL/GenBank/DDBJ databases">
        <title>The deep terrestrial virosphere.</title>
        <authorList>
            <person name="Holmfeldt K."/>
            <person name="Nilsson E."/>
            <person name="Simone D."/>
            <person name="Lopez-Fernandez M."/>
            <person name="Wu X."/>
            <person name="de Brujin I."/>
            <person name="Lundin D."/>
            <person name="Andersson A."/>
            <person name="Bertilsson S."/>
            <person name="Dopson M."/>
        </authorList>
    </citation>
    <scope>NUCLEOTIDE SEQUENCE</scope>
    <source>
        <strain evidence="6">MM171A01224</strain>
    </source>
</reference>
<dbReference type="CDD" id="cd00616">
    <property type="entry name" value="AHBA_syn"/>
    <property type="match status" value="1"/>
</dbReference>
<dbReference type="EMBL" id="MT143640">
    <property type="protein sequence ID" value="QJA99284.1"/>
    <property type="molecule type" value="Genomic_DNA"/>
</dbReference>
<proteinExistence type="inferred from homology"/>